<evidence type="ECO:0000256" key="2">
    <source>
        <dbReference type="ARBA" id="ARBA00022670"/>
    </source>
</evidence>
<dbReference type="GO" id="GO:0019783">
    <property type="term" value="F:ubiquitin-like protein peptidase activity"/>
    <property type="evidence" value="ECO:0007669"/>
    <property type="project" value="UniProtKB-ARBA"/>
</dbReference>
<dbReference type="InterPro" id="IPR038765">
    <property type="entry name" value="Papain-like_cys_pep_sf"/>
</dbReference>
<keyword evidence="6" id="KW-1185">Reference proteome</keyword>
<organism evidence="5 6">
    <name type="scientific">Choiromyces venosus 120613-1</name>
    <dbReference type="NCBI Taxonomy" id="1336337"/>
    <lineage>
        <taxon>Eukaryota</taxon>
        <taxon>Fungi</taxon>
        <taxon>Dikarya</taxon>
        <taxon>Ascomycota</taxon>
        <taxon>Pezizomycotina</taxon>
        <taxon>Pezizomycetes</taxon>
        <taxon>Pezizales</taxon>
        <taxon>Tuberaceae</taxon>
        <taxon>Choiromyces</taxon>
    </lineage>
</organism>
<dbReference type="Gene3D" id="3.40.395.10">
    <property type="entry name" value="Adenoviral Proteinase, Chain A"/>
    <property type="match status" value="1"/>
</dbReference>
<sequence>MSSSETHWTTDSVLDSWFSILFSFASLQDKQSCKVAFLSSIISSIPSIDNNTITNLISCAFNDFYCFNYWHLLEFLYFPLNVNENHWFLVRVGIHTKTIEIFDSTGISLEVQIQKKIFFFLKNLQQASWEAAQRKNLVSPDAKPSLIQKWTLKQPKDKHPKQGKKSLDCAYFVMQTAYLLLRGEELKYGQKDMLDIKREMIGILLANMELVT</sequence>
<dbReference type="Proteomes" id="UP000276215">
    <property type="component" value="Unassembled WGS sequence"/>
</dbReference>
<protein>
    <recommendedName>
        <fullName evidence="4">Ubiquitin-like protease family profile domain-containing protein</fullName>
    </recommendedName>
</protein>
<dbReference type="AlphaFoldDB" id="A0A3N4ITC1"/>
<keyword evidence="3" id="KW-0378">Hydrolase</keyword>
<reference evidence="5 6" key="1">
    <citation type="journal article" date="2018" name="Nat. Ecol. Evol.">
        <title>Pezizomycetes genomes reveal the molecular basis of ectomycorrhizal truffle lifestyle.</title>
        <authorList>
            <person name="Murat C."/>
            <person name="Payen T."/>
            <person name="Noel B."/>
            <person name="Kuo A."/>
            <person name="Morin E."/>
            <person name="Chen J."/>
            <person name="Kohler A."/>
            <person name="Krizsan K."/>
            <person name="Balestrini R."/>
            <person name="Da Silva C."/>
            <person name="Montanini B."/>
            <person name="Hainaut M."/>
            <person name="Levati E."/>
            <person name="Barry K.W."/>
            <person name="Belfiori B."/>
            <person name="Cichocki N."/>
            <person name="Clum A."/>
            <person name="Dockter R.B."/>
            <person name="Fauchery L."/>
            <person name="Guy J."/>
            <person name="Iotti M."/>
            <person name="Le Tacon F."/>
            <person name="Lindquist E.A."/>
            <person name="Lipzen A."/>
            <person name="Malagnac F."/>
            <person name="Mello A."/>
            <person name="Molinier V."/>
            <person name="Miyauchi S."/>
            <person name="Poulain J."/>
            <person name="Riccioni C."/>
            <person name="Rubini A."/>
            <person name="Sitrit Y."/>
            <person name="Splivallo R."/>
            <person name="Traeger S."/>
            <person name="Wang M."/>
            <person name="Zifcakova L."/>
            <person name="Wipf D."/>
            <person name="Zambonelli A."/>
            <person name="Paolocci F."/>
            <person name="Nowrousian M."/>
            <person name="Ottonello S."/>
            <person name="Baldrian P."/>
            <person name="Spatafora J.W."/>
            <person name="Henrissat B."/>
            <person name="Nagy L.G."/>
            <person name="Aury J.M."/>
            <person name="Wincker P."/>
            <person name="Grigoriev I.V."/>
            <person name="Bonfante P."/>
            <person name="Martin F.M."/>
        </authorList>
    </citation>
    <scope>NUCLEOTIDE SEQUENCE [LARGE SCALE GENOMIC DNA]</scope>
    <source>
        <strain evidence="5 6">120613-1</strain>
    </source>
</reference>
<dbReference type="Pfam" id="PF02902">
    <property type="entry name" value="Peptidase_C48"/>
    <property type="match status" value="1"/>
</dbReference>
<evidence type="ECO:0000313" key="5">
    <source>
        <dbReference type="EMBL" id="RPA88607.1"/>
    </source>
</evidence>
<evidence type="ECO:0000256" key="1">
    <source>
        <dbReference type="ARBA" id="ARBA00005234"/>
    </source>
</evidence>
<evidence type="ECO:0000259" key="4">
    <source>
        <dbReference type="PROSITE" id="PS50600"/>
    </source>
</evidence>
<keyword evidence="2" id="KW-0645">Protease</keyword>
<dbReference type="SUPFAM" id="SSF54001">
    <property type="entry name" value="Cysteine proteinases"/>
    <property type="match status" value="1"/>
</dbReference>
<dbReference type="OrthoDB" id="1939479at2759"/>
<feature type="domain" description="Ubiquitin-like protease family profile" evidence="4">
    <location>
        <begin position="1"/>
        <end position="180"/>
    </location>
</feature>
<dbReference type="PROSITE" id="PS50600">
    <property type="entry name" value="ULP_PROTEASE"/>
    <property type="match status" value="1"/>
</dbReference>
<comment type="similarity">
    <text evidence="1">Belongs to the peptidase C48 family.</text>
</comment>
<gene>
    <name evidence="5" type="ORF">L873DRAFT_979134</name>
</gene>
<dbReference type="GO" id="GO:0008234">
    <property type="term" value="F:cysteine-type peptidase activity"/>
    <property type="evidence" value="ECO:0007669"/>
    <property type="project" value="InterPro"/>
</dbReference>
<dbReference type="InterPro" id="IPR003653">
    <property type="entry name" value="Peptidase_C48_C"/>
</dbReference>
<dbReference type="GO" id="GO:0006508">
    <property type="term" value="P:proteolysis"/>
    <property type="evidence" value="ECO:0007669"/>
    <property type="project" value="UniProtKB-KW"/>
</dbReference>
<name>A0A3N4ITC1_9PEZI</name>
<dbReference type="EMBL" id="ML120755">
    <property type="protein sequence ID" value="RPA88607.1"/>
    <property type="molecule type" value="Genomic_DNA"/>
</dbReference>
<proteinExistence type="inferred from homology"/>
<accession>A0A3N4ITC1</accession>
<evidence type="ECO:0000313" key="6">
    <source>
        <dbReference type="Proteomes" id="UP000276215"/>
    </source>
</evidence>
<evidence type="ECO:0000256" key="3">
    <source>
        <dbReference type="ARBA" id="ARBA00022801"/>
    </source>
</evidence>